<keyword evidence="1" id="KW-1133">Transmembrane helix</keyword>
<dbReference type="EMBL" id="CP000116">
    <property type="protein sequence ID" value="AAZ96667.1"/>
    <property type="molecule type" value="Genomic_DNA"/>
</dbReference>
<reference evidence="3 4" key="1">
    <citation type="journal article" date="2006" name="J. Bacteriol.">
        <title>The genome sequence of the obligately chemolithoautotrophic, facultatively anaerobic bacterium Thiobacillus denitrificans.</title>
        <authorList>
            <person name="Beller H.R."/>
            <person name="Chain P.S."/>
            <person name="Letain T.E."/>
            <person name="Chakicherla A."/>
            <person name="Larimer F.W."/>
            <person name="Richardson P.M."/>
            <person name="Coleman M.A."/>
            <person name="Wood A.P."/>
            <person name="Kelly D.P."/>
        </authorList>
    </citation>
    <scope>NUCLEOTIDE SEQUENCE [LARGE SCALE GENOMIC DNA]</scope>
    <source>
        <strain evidence="3 4">ATCC 25259</strain>
    </source>
</reference>
<dbReference type="RefSeq" id="WP_011311226.1">
    <property type="nucleotide sequence ID" value="NC_007404.1"/>
</dbReference>
<dbReference type="Proteomes" id="UP000008291">
    <property type="component" value="Chromosome"/>
</dbReference>
<feature type="domain" description="PepSY" evidence="2">
    <location>
        <begin position="58"/>
        <end position="111"/>
    </location>
</feature>
<proteinExistence type="predicted"/>
<gene>
    <name evidence="3" type="ordered locus">Tbd_0714</name>
</gene>
<dbReference type="OrthoDB" id="9776609at2"/>
<feature type="transmembrane region" description="Helical" evidence="1">
    <location>
        <begin position="187"/>
        <end position="207"/>
    </location>
</feature>
<feature type="transmembrane region" description="Helical" evidence="1">
    <location>
        <begin position="331"/>
        <end position="352"/>
    </location>
</feature>
<dbReference type="STRING" id="292415.Tbd_0714"/>
<keyword evidence="1" id="KW-0472">Membrane</keyword>
<dbReference type="KEGG" id="tbd:Tbd_0714"/>
<feature type="transmembrane region" description="Helical" evidence="1">
    <location>
        <begin position="138"/>
        <end position="159"/>
    </location>
</feature>
<name>Q3SKV5_THIDA</name>
<organism evidence="3 4">
    <name type="scientific">Thiobacillus denitrificans (strain ATCC 25259 / T1)</name>
    <dbReference type="NCBI Taxonomy" id="292415"/>
    <lineage>
        <taxon>Bacteria</taxon>
        <taxon>Pseudomonadati</taxon>
        <taxon>Pseudomonadota</taxon>
        <taxon>Betaproteobacteria</taxon>
        <taxon>Nitrosomonadales</taxon>
        <taxon>Thiobacillaceae</taxon>
        <taxon>Thiobacillus</taxon>
    </lineage>
</organism>
<evidence type="ECO:0000256" key="1">
    <source>
        <dbReference type="SAM" id="Phobius"/>
    </source>
</evidence>
<dbReference type="HOGENOM" id="CLU_031962_4_2_4"/>
<sequence length="362" mass="39230">MTARRLVVKLHLYTGLFVGLLLAVTGLSGSVLVFREELEALAHQHLLVSDGSGERVAVADVVAAVQRAYPADKPFAIRVPRAPQETYLVKLNNAHDRFVYVDPYDGSILGTHRQRETVLGWLALLHTELLAGEAGETVVGVGGLLLLGLGATGVVLWWPRNGKLSQGFKMQWSAHWKRLNFDLHRATGIYAVLFLSITAATGAAFVFNASAIDLVDALTASAPRPPAPRLPPDRPGAPAPTLDALLQAADRALPLPTTWVSLPQTASAPLVVRKKRPDEPHPNGRNFVFLDPRSGAVLQLERDLLAPRGTRVFNTLYPLHVGAIAGTPTRILQAAVGLAPLVLMVTGLAMWANRRRRKRPPR</sequence>
<accession>Q3SKV5</accession>
<evidence type="ECO:0000313" key="3">
    <source>
        <dbReference type="EMBL" id="AAZ96667.1"/>
    </source>
</evidence>
<feature type="transmembrane region" description="Helical" evidence="1">
    <location>
        <begin position="12"/>
        <end position="34"/>
    </location>
</feature>
<keyword evidence="1" id="KW-0812">Transmembrane</keyword>
<dbReference type="InterPro" id="IPR005625">
    <property type="entry name" value="PepSY-ass_TM"/>
</dbReference>
<dbReference type="Pfam" id="PF03929">
    <property type="entry name" value="PepSY_TM"/>
    <property type="match status" value="1"/>
</dbReference>
<evidence type="ECO:0000259" key="2">
    <source>
        <dbReference type="Pfam" id="PF03413"/>
    </source>
</evidence>
<dbReference type="InterPro" id="IPR025711">
    <property type="entry name" value="PepSY"/>
</dbReference>
<protein>
    <recommendedName>
        <fullName evidence="2">PepSY domain-containing protein</fullName>
    </recommendedName>
</protein>
<dbReference type="PANTHER" id="PTHR34219:SF3">
    <property type="entry name" value="BLL7967 PROTEIN"/>
    <property type="match status" value="1"/>
</dbReference>
<keyword evidence="4" id="KW-1185">Reference proteome</keyword>
<dbReference type="eggNOG" id="COG3182">
    <property type="taxonomic scope" value="Bacteria"/>
</dbReference>
<evidence type="ECO:0000313" key="4">
    <source>
        <dbReference type="Proteomes" id="UP000008291"/>
    </source>
</evidence>
<dbReference type="AlphaFoldDB" id="Q3SKV5"/>
<dbReference type="PANTHER" id="PTHR34219">
    <property type="entry name" value="IRON-REGULATED INNER MEMBRANE PROTEIN-RELATED"/>
    <property type="match status" value="1"/>
</dbReference>
<dbReference type="Pfam" id="PF03413">
    <property type="entry name" value="PepSY"/>
    <property type="match status" value="1"/>
</dbReference>